<dbReference type="GO" id="GO:0008270">
    <property type="term" value="F:zinc ion binding"/>
    <property type="evidence" value="ECO:0007669"/>
    <property type="project" value="UniProtKB-KW"/>
</dbReference>
<feature type="region of interest" description="Disordered" evidence="7">
    <location>
        <begin position="488"/>
        <end position="514"/>
    </location>
</feature>
<feature type="region of interest" description="Disordered" evidence="7">
    <location>
        <begin position="761"/>
        <end position="796"/>
    </location>
</feature>
<keyword evidence="3 6" id="KW-0863">Zinc-finger</keyword>
<dbReference type="eggNOG" id="KOG1816">
    <property type="taxonomic scope" value="Eukaryota"/>
</dbReference>
<reference evidence="9 10" key="1">
    <citation type="journal article" date="2010" name="Nature">
        <title>The Ectocarpus genome and the independent evolution of multicellularity in brown algae.</title>
        <authorList>
            <person name="Cock J.M."/>
            <person name="Sterck L."/>
            <person name="Rouze P."/>
            <person name="Scornet D."/>
            <person name="Allen A.E."/>
            <person name="Amoutzias G."/>
            <person name="Anthouard V."/>
            <person name="Artiguenave F."/>
            <person name="Aury J.M."/>
            <person name="Badger J.H."/>
            <person name="Beszteri B."/>
            <person name="Billiau K."/>
            <person name="Bonnet E."/>
            <person name="Bothwell J.H."/>
            <person name="Bowler C."/>
            <person name="Boyen C."/>
            <person name="Brownlee C."/>
            <person name="Carrano C.J."/>
            <person name="Charrier B."/>
            <person name="Cho G.Y."/>
            <person name="Coelho S.M."/>
            <person name="Collen J."/>
            <person name="Corre E."/>
            <person name="Da Silva C."/>
            <person name="Delage L."/>
            <person name="Delaroque N."/>
            <person name="Dittami S.M."/>
            <person name="Doulbeau S."/>
            <person name="Elias M."/>
            <person name="Farnham G."/>
            <person name="Gachon C.M."/>
            <person name="Gschloessl B."/>
            <person name="Heesch S."/>
            <person name="Jabbari K."/>
            <person name="Jubin C."/>
            <person name="Kawai H."/>
            <person name="Kimura K."/>
            <person name="Kloareg B."/>
            <person name="Kupper F.C."/>
            <person name="Lang D."/>
            <person name="Le Bail A."/>
            <person name="Leblanc C."/>
            <person name="Lerouge P."/>
            <person name="Lohr M."/>
            <person name="Lopez P.J."/>
            <person name="Martens C."/>
            <person name="Maumus F."/>
            <person name="Michel G."/>
            <person name="Miranda-Saavedra D."/>
            <person name="Morales J."/>
            <person name="Moreau H."/>
            <person name="Motomura T."/>
            <person name="Nagasato C."/>
            <person name="Napoli C.A."/>
            <person name="Nelson D.R."/>
            <person name="Nyvall-Collen P."/>
            <person name="Peters A.F."/>
            <person name="Pommier C."/>
            <person name="Potin P."/>
            <person name="Poulain J."/>
            <person name="Quesneville H."/>
            <person name="Read B."/>
            <person name="Rensing S.A."/>
            <person name="Ritter A."/>
            <person name="Rousvoal S."/>
            <person name="Samanta M."/>
            <person name="Samson G."/>
            <person name="Schroeder D.C."/>
            <person name="Segurens B."/>
            <person name="Strittmatter M."/>
            <person name="Tonon T."/>
            <person name="Tregear J.W."/>
            <person name="Valentin K."/>
            <person name="von Dassow P."/>
            <person name="Yamagishi T."/>
            <person name="Van de Peer Y."/>
            <person name="Wincker P."/>
        </authorList>
    </citation>
    <scope>NUCLEOTIDE SEQUENCE [LARGE SCALE GENOMIC DNA]</scope>
    <source>
        <strain evidence="10">Ec32 / CCAP1310/4</strain>
    </source>
</reference>
<dbReference type="SMART" id="SM00547">
    <property type="entry name" value="ZnF_RBZ"/>
    <property type="match status" value="1"/>
</dbReference>
<dbReference type="Proteomes" id="UP000002630">
    <property type="component" value="Linkage Group LG03"/>
</dbReference>
<feature type="compositionally biased region" description="Basic and acidic residues" evidence="7">
    <location>
        <begin position="1004"/>
        <end position="1016"/>
    </location>
</feature>
<dbReference type="Pfam" id="PF24842">
    <property type="entry name" value="UFD1_N2"/>
    <property type="match status" value="1"/>
</dbReference>
<dbReference type="EMBL" id="FN649728">
    <property type="protein sequence ID" value="CBN78864.1"/>
    <property type="molecule type" value="Genomic_DNA"/>
</dbReference>
<name>D8LFW5_ECTSI</name>
<dbReference type="OrthoDB" id="422728at2759"/>
<feature type="region of interest" description="Disordered" evidence="7">
    <location>
        <begin position="808"/>
        <end position="864"/>
    </location>
</feature>
<dbReference type="SUPFAM" id="SSF90209">
    <property type="entry name" value="Ran binding protein zinc finger-like"/>
    <property type="match status" value="1"/>
</dbReference>
<feature type="region of interest" description="Disordered" evidence="7">
    <location>
        <begin position="947"/>
        <end position="1016"/>
    </location>
</feature>
<dbReference type="GO" id="GO:0034098">
    <property type="term" value="C:VCP-NPL4-UFD1 AAA ATPase complex"/>
    <property type="evidence" value="ECO:0007669"/>
    <property type="project" value="TreeGrafter"/>
</dbReference>
<evidence type="ECO:0000313" key="10">
    <source>
        <dbReference type="Proteomes" id="UP000002630"/>
    </source>
</evidence>
<dbReference type="STRING" id="2880.D8LFW5"/>
<feature type="compositionally biased region" description="Basic and acidic residues" evidence="7">
    <location>
        <begin position="904"/>
        <end position="917"/>
    </location>
</feature>
<evidence type="ECO:0000259" key="8">
    <source>
        <dbReference type="PROSITE" id="PS50199"/>
    </source>
</evidence>
<feature type="compositionally biased region" description="Low complexity" evidence="7">
    <location>
        <begin position="808"/>
        <end position="826"/>
    </location>
</feature>
<dbReference type="PANTHER" id="PTHR12555">
    <property type="entry name" value="UBIQUITIN FUSION DEGRADATON PROTEIN 1"/>
    <property type="match status" value="1"/>
</dbReference>
<dbReference type="PANTHER" id="PTHR12555:SF13">
    <property type="entry name" value="UBIQUITIN RECOGNITION FACTOR IN ER-ASSOCIATED DEGRADATION PROTEIN 1"/>
    <property type="match status" value="1"/>
</dbReference>
<keyword evidence="5" id="KW-0862">Zinc</keyword>
<feature type="compositionally biased region" description="Low complexity" evidence="7">
    <location>
        <begin position="205"/>
        <end position="214"/>
    </location>
</feature>
<evidence type="ECO:0000256" key="6">
    <source>
        <dbReference type="PROSITE-ProRule" id="PRU00322"/>
    </source>
</evidence>
<feature type="region of interest" description="Disordered" evidence="7">
    <location>
        <begin position="555"/>
        <end position="600"/>
    </location>
</feature>
<dbReference type="Pfam" id="PF03152">
    <property type="entry name" value="UFD1_N1"/>
    <property type="match status" value="1"/>
</dbReference>
<dbReference type="Gene3D" id="2.40.40.50">
    <property type="entry name" value="Ubiquitin fusion degradation protein UFD1, N-terminal domain"/>
    <property type="match status" value="1"/>
</dbReference>
<protein>
    <submittedName>
        <fullName evidence="9">Ubiquitin fusion-degradation protein</fullName>
    </submittedName>
</protein>
<keyword evidence="2" id="KW-0479">Metal-binding</keyword>
<proteinExistence type="inferred from homology"/>
<evidence type="ECO:0000256" key="7">
    <source>
        <dbReference type="SAM" id="MobiDB-lite"/>
    </source>
</evidence>
<dbReference type="EMBL" id="FN648082">
    <property type="protein sequence ID" value="CBN78864.1"/>
    <property type="molecule type" value="Genomic_DNA"/>
</dbReference>
<feature type="compositionally biased region" description="Basic and acidic residues" evidence="7">
    <location>
        <begin position="255"/>
        <end position="274"/>
    </location>
</feature>
<organism evidence="9 10">
    <name type="scientific">Ectocarpus siliculosus</name>
    <name type="common">Brown alga</name>
    <name type="synonym">Conferva siliculosa</name>
    <dbReference type="NCBI Taxonomy" id="2880"/>
    <lineage>
        <taxon>Eukaryota</taxon>
        <taxon>Sar</taxon>
        <taxon>Stramenopiles</taxon>
        <taxon>Ochrophyta</taxon>
        <taxon>PX clade</taxon>
        <taxon>Phaeophyceae</taxon>
        <taxon>Ectocarpales</taxon>
        <taxon>Ectocarpaceae</taxon>
        <taxon>Ectocarpus</taxon>
    </lineage>
</organism>
<feature type="compositionally biased region" description="Low complexity" evidence="7">
    <location>
        <begin position="575"/>
        <end position="586"/>
    </location>
</feature>
<evidence type="ECO:0000256" key="5">
    <source>
        <dbReference type="ARBA" id="ARBA00022833"/>
    </source>
</evidence>
<dbReference type="InterPro" id="IPR055418">
    <property type="entry name" value="UFD1_N2"/>
</dbReference>
<dbReference type="PROSITE" id="PS01358">
    <property type="entry name" value="ZF_RANBP2_1"/>
    <property type="match status" value="1"/>
</dbReference>
<dbReference type="InterPro" id="IPR055417">
    <property type="entry name" value="UFD1_N1"/>
</dbReference>
<dbReference type="AlphaFoldDB" id="D8LFW5"/>
<evidence type="ECO:0000256" key="2">
    <source>
        <dbReference type="ARBA" id="ARBA00022723"/>
    </source>
</evidence>
<accession>D8LFW5</accession>
<dbReference type="InterPro" id="IPR004854">
    <property type="entry name" value="Ufd1-like"/>
</dbReference>
<keyword evidence="10" id="KW-1185">Reference proteome</keyword>
<sequence>MSAAQYHGTSLRLTRPPSGILCKTYQCHSMACLDRPGLELGDKIIMPQAAFHEAHRLRLKLPLLFKLVNTDVGTRRIMGTTGPSPSQFCGVLEFSAPEDQVFLPYWLMQNLLLSEGGRVELRSILRPPAGSFVRFKPHDEAFLGVAAKQGPKALMEFALRRYSVLSEGATILVQHEGDNFFLDVMELRTFDSAPATVVSDGDGDGPSPGYSSAAPRPPRNGTPVGTGHDNDDDDVTRNGVSNHDHHDGNGSPHGDAGRRVRQDDNGSPRGEAGRRVRLVGLLGDLDLEEDSMESGDVGSTLSLPAPATAKRSSGDDRSAGSGLEPSLWRAGHLGIKPPVPPSSRYSSRVSKRQPFSGKGMPLSGGMATATPNPGNGVATAGREDQSPEAGEAPPAAEAQARAVGIRSYSEEDVDPRRGSSVERRFVKEAVESSRGSRDSFPRRVVVDRLGVSRKSAFSPQGTNEARGAVEGRILGTGALVASTVSSALGTRGDGSATETESSRGQRSSGGDGGFAGVRLAEAPAAAAAAAAAVTSTCGSCGKLVPSANQQLHALRCRPSSSTAGRRPRRGDGTIPPSDDAPPVAAAEQPRPTAAKQDTAARESTAAAAAAVAASLVPPFTCAYCGLSFRTAGSAGDHETLCAARTERCGRCCGLVPRGGAEAHRRPGGGCDAAIAAAAEREEAQAIATVVGGGGRGGVGATGLGLVGSAVGGAEPSGSFNGHLDPGTSRGRFDALLAKALSSSKAATAVLADARAKNAARMAAGAGSPTGTGAGSRSHRDGGGDGGGEHGSRVETGSVSGNEAAALAVPSAPVGSGGPTPSTEPGADISMTTPGEGARYERPPPRHFGVGRGTDREEEEEDRAVNTGHLRDRPWTCSRCTLMNPRHVGACEACGSTVWSEENDSEKQTGGEGTERARTKPPGAFETPPCSVASSEAPAMGAVALSVGGAVSARPPHSERSSSPKRSMPRAAEAAAGGVTVSRARFLRPQKEQPRACRPGTRRSCNRDKAAEHFSFG</sequence>
<feature type="compositionally biased region" description="Low complexity" evidence="7">
    <location>
        <begin position="387"/>
        <end position="402"/>
    </location>
</feature>
<feature type="region of interest" description="Disordered" evidence="7">
    <location>
        <begin position="195"/>
        <end position="275"/>
    </location>
</feature>
<dbReference type="GO" id="GO:0006511">
    <property type="term" value="P:ubiquitin-dependent protein catabolic process"/>
    <property type="evidence" value="ECO:0007669"/>
    <property type="project" value="InterPro"/>
</dbReference>
<dbReference type="InterPro" id="IPR036443">
    <property type="entry name" value="Znf_RanBP2_sf"/>
</dbReference>
<dbReference type="Gene3D" id="3.10.330.10">
    <property type="match status" value="1"/>
</dbReference>
<evidence type="ECO:0000256" key="3">
    <source>
        <dbReference type="ARBA" id="ARBA00022771"/>
    </source>
</evidence>
<comment type="similarity">
    <text evidence="1">Belongs to the UFD1 family.</text>
</comment>
<dbReference type="Gene3D" id="2.30.30.380">
    <property type="entry name" value="Zn-finger domain of Sec23/24"/>
    <property type="match status" value="1"/>
</dbReference>
<evidence type="ECO:0000256" key="1">
    <source>
        <dbReference type="ARBA" id="ARBA00006043"/>
    </source>
</evidence>
<feature type="domain" description="RanBP2-type" evidence="8">
    <location>
        <begin position="870"/>
        <end position="899"/>
    </location>
</feature>
<feature type="region of interest" description="Disordered" evidence="7">
    <location>
        <begin position="898"/>
        <end position="934"/>
    </location>
</feature>
<dbReference type="InterPro" id="IPR001876">
    <property type="entry name" value="Znf_RanBP2"/>
</dbReference>
<dbReference type="InParanoid" id="D8LFW5"/>
<dbReference type="GO" id="GO:0031593">
    <property type="term" value="F:polyubiquitin modification-dependent protein binding"/>
    <property type="evidence" value="ECO:0007669"/>
    <property type="project" value="TreeGrafter"/>
</dbReference>
<evidence type="ECO:0000313" key="9">
    <source>
        <dbReference type="EMBL" id="CBN78864.1"/>
    </source>
</evidence>
<dbReference type="PROSITE" id="PS50199">
    <property type="entry name" value="ZF_RANBP2_2"/>
    <property type="match status" value="1"/>
</dbReference>
<feature type="compositionally biased region" description="Basic and acidic residues" evidence="7">
    <location>
        <begin position="777"/>
        <end position="792"/>
    </location>
</feature>
<dbReference type="GO" id="GO:0036503">
    <property type="term" value="P:ERAD pathway"/>
    <property type="evidence" value="ECO:0007669"/>
    <property type="project" value="TreeGrafter"/>
</dbReference>
<dbReference type="InterPro" id="IPR042299">
    <property type="entry name" value="Ufd1-like_Nn"/>
</dbReference>
<keyword evidence="4" id="KW-0833">Ubl conjugation pathway</keyword>
<gene>
    <name evidence="9" type="ORF">Esi_0152_0032</name>
</gene>
<feature type="region of interest" description="Disordered" evidence="7">
    <location>
        <begin position="290"/>
        <end position="420"/>
    </location>
</feature>
<evidence type="ECO:0000256" key="4">
    <source>
        <dbReference type="ARBA" id="ARBA00022786"/>
    </source>
</evidence>